<dbReference type="InterPro" id="IPR036864">
    <property type="entry name" value="Zn2-C6_fun-type_DNA-bd_sf"/>
</dbReference>
<dbReference type="SMART" id="SM00066">
    <property type="entry name" value="GAL4"/>
    <property type="match status" value="1"/>
</dbReference>
<keyword evidence="3" id="KW-0539">Nucleus</keyword>
<feature type="region of interest" description="Disordered" evidence="4">
    <location>
        <begin position="722"/>
        <end position="747"/>
    </location>
</feature>
<evidence type="ECO:0000259" key="5">
    <source>
        <dbReference type="PROSITE" id="PS50048"/>
    </source>
</evidence>
<accession>A0A9P4XHS7</accession>
<dbReference type="AlphaFoldDB" id="A0A9P4XHS7"/>
<dbReference type="InterPro" id="IPR007219">
    <property type="entry name" value="XnlR_reg_dom"/>
</dbReference>
<dbReference type="InterPro" id="IPR001138">
    <property type="entry name" value="Zn2Cys6_DnaBD"/>
</dbReference>
<dbReference type="GO" id="GO:0008270">
    <property type="term" value="F:zinc ion binding"/>
    <property type="evidence" value="ECO:0007669"/>
    <property type="project" value="InterPro"/>
</dbReference>
<dbReference type="GO" id="GO:0006351">
    <property type="term" value="P:DNA-templated transcription"/>
    <property type="evidence" value="ECO:0007669"/>
    <property type="project" value="InterPro"/>
</dbReference>
<evidence type="ECO:0000313" key="6">
    <source>
        <dbReference type="EMBL" id="KAF3072853.1"/>
    </source>
</evidence>
<dbReference type="Gene3D" id="4.10.240.10">
    <property type="entry name" value="Zn(2)-C6 fungal-type DNA-binding domain"/>
    <property type="match status" value="1"/>
</dbReference>
<dbReference type="Pfam" id="PF04082">
    <property type="entry name" value="Fungal_trans"/>
    <property type="match status" value="1"/>
</dbReference>
<dbReference type="Pfam" id="PF00172">
    <property type="entry name" value="Zn_clus"/>
    <property type="match status" value="1"/>
</dbReference>
<reference evidence="6 7" key="1">
    <citation type="submission" date="2018-06" db="EMBL/GenBank/DDBJ databases">
        <title>Genome analysis of cellulolytic fungus Trichoderma lentiforme CFAM-422.</title>
        <authorList>
            <person name="Steindorff A.S."/>
            <person name="Formighieri E.F."/>
            <person name="Midorikawa G.E.O."/>
            <person name="Tamietti M.S."/>
            <person name="Ramos E.Z."/>
            <person name="Silva A.S."/>
            <person name="Bon E.P.S."/>
            <person name="Mendes T.D."/>
            <person name="Damaso M.C.T."/>
            <person name="Favaro L.C.L."/>
        </authorList>
    </citation>
    <scope>NUCLEOTIDE SEQUENCE [LARGE SCALE GENOMIC DNA]</scope>
    <source>
        <strain evidence="6 7">CFAM-422</strain>
    </source>
</reference>
<feature type="domain" description="Zn(2)-C6 fungal-type" evidence="5">
    <location>
        <begin position="154"/>
        <end position="183"/>
    </location>
</feature>
<dbReference type="InterPro" id="IPR025979">
    <property type="entry name" value="ChrR-like_cupin_dom"/>
</dbReference>
<keyword evidence="2" id="KW-0479">Metal-binding</keyword>
<dbReference type="GO" id="GO:0005634">
    <property type="term" value="C:nucleus"/>
    <property type="evidence" value="ECO:0007669"/>
    <property type="project" value="UniProtKB-SubCell"/>
</dbReference>
<dbReference type="InterPro" id="IPR050613">
    <property type="entry name" value="Sec_Metabolite_Reg"/>
</dbReference>
<dbReference type="Gene3D" id="2.60.120.10">
    <property type="entry name" value="Jelly Rolls"/>
    <property type="match status" value="1"/>
</dbReference>
<name>A0A9P4XHS7_9HYPO</name>
<evidence type="ECO:0000256" key="3">
    <source>
        <dbReference type="ARBA" id="ARBA00023242"/>
    </source>
</evidence>
<comment type="caution">
    <text evidence="6">The sequence shown here is derived from an EMBL/GenBank/DDBJ whole genome shotgun (WGS) entry which is preliminary data.</text>
</comment>
<evidence type="ECO:0000256" key="2">
    <source>
        <dbReference type="ARBA" id="ARBA00022723"/>
    </source>
</evidence>
<feature type="compositionally biased region" description="Polar residues" evidence="4">
    <location>
        <begin position="722"/>
        <end position="734"/>
    </location>
</feature>
<dbReference type="PANTHER" id="PTHR31001">
    <property type="entry name" value="UNCHARACTERIZED TRANSCRIPTIONAL REGULATORY PROTEIN"/>
    <property type="match status" value="1"/>
</dbReference>
<comment type="subcellular location">
    <subcellularLocation>
        <location evidence="1">Nucleus</location>
    </subcellularLocation>
</comment>
<dbReference type="SUPFAM" id="SSF51182">
    <property type="entry name" value="RmlC-like cupins"/>
    <property type="match status" value="1"/>
</dbReference>
<organism evidence="6 7">
    <name type="scientific">Trichoderma lentiforme</name>
    <dbReference type="NCBI Taxonomy" id="1567552"/>
    <lineage>
        <taxon>Eukaryota</taxon>
        <taxon>Fungi</taxon>
        <taxon>Dikarya</taxon>
        <taxon>Ascomycota</taxon>
        <taxon>Pezizomycotina</taxon>
        <taxon>Sordariomycetes</taxon>
        <taxon>Hypocreomycetidae</taxon>
        <taxon>Hypocreales</taxon>
        <taxon>Hypocreaceae</taxon>
        <taxon>Trichoderma</taxon>
    </lineage>
</organism>
<dbReference type="PROSITE" id="PS00463">
    <property type="entry name" value="ZN2_CY6_FUNGAL_1"/>
    <property type="match status" value="1"/>
</dbReference>
<dbReference type="GO" id="GO:0003677">
    <property type="term" value="F:DNA binding"/>
    <property type="evidence" value="ECO:0007669"/>
    <property type="project" value="InterPro"/>
</dbReference>
<gene>
    <name evidence="6" type="ORF">CFAM422_004889</name>
</gene>
<dbReference type="CDD" id="cd00067">
    <property type="entry name" value="GAL4"/>
    <property type="match status" value="1"/>
</dbReference>
<evidence type="ECO:0000256" key="4">
    <source>
        <dbReference type="SAM" id="MobiDB-lite"/>
    </source>
</evidence>
<dbReference type="InterPro" id="IPR014710">
    <property type="entry name" value="RmlC-like_jellyroll"/>
</dbReference>
<dbReference type="Proteomes" id="UP000801864">
    <property type="component" value="Unassembled WGS sequence"/>
</dbReference>
<evidence type="ECO:0000313" key="7">
    <source>
        <dbReference type="Proteomes" id="UP000801864"/>
    </source>
</evidence>
<dbReference type="CDD" id="cd12148">
    <property type="entry name" value="fungal_TF_MHR"/>
    <property type="match status" value="1"/>
</dbReference>
<keyword evidence="7" id="KW-1185">Reference proteome</keyword>
<proteinExistence type="predicted"/>
<dbReference type="InterPro" id="IPR011051">
    <property type="entry name" value="RmlC_Cupin_sf"/>
</dbReference>
<evidence type="ECO:0000256" key="1">
    <source>
        <dbReference type="ARBA" id="ARBA00004123"/>
    </source>
</evidence>
<dbReference type="SUPFAM" id="SSF57701">
    <property type="entry name" value="Zn2/Cys6 DNA-binding domain"/>
    <property type="match status" value="1"/>
</dbReference>
<dbReference type="SMART" id="SM00906">
    <property type="entry name" value="Fungal_trans"/>
    <property type="match status" value="1"/>
</dbReference>
<dbReference type="PANTHER" id="PTHR31001:SF87">
    <property type="entry name" value="COL-21"/>
    <property type="match status" value="1"/>
</dbReference>
<dbReference type="GO" id="GO:0000981">
    <property type="term" value="F:DNA-binding transcription factor activity, RNA polymerase II-specific"/>
    <property type="evidence" value="ECO:0007669"/>
    <property type="project" value="InterPro"/>
</dbReference>
<dbReference type="PROSITE" id="PS50048">
    <property type="entry name" value="ZN2_CY6_FUNGAL_2"/>
    <property type="match status" value="1"/>
</dbReference>
<dbReference type="Pfam" id="PF12973">
    <property type="entry name" value="Cupin_7"/>
    <property type="match status" value="1"/>
</dbReference>
<sequence>MEQFEFHDPTTRSTWRQCSPGIEELVLNEDKTTGRKTLLQRWQPGATNPASSPFVHTFIEEIYIVEGDLTDKTLRQTFDKGMYAYRNPGMEHGPWSSERGCLMFVTCAAVDKTIALGTGTPLRMWRNPEMTDVVVAQPRKPASRGSRRGRKPTSCTQCHLRKQKCDRNQPCNRCLQRGVAHLCGDSTTNGVSKASETPQVVAITQPYSPRPRRIIQTPMSPRLGSLFANRGSRAFYGSSYFGHQVAARILSEEGQDLPSGISRGRDTLQSFRDESSSFAQVWDLLGLLPRQKSTVDRLVNIFLAEVNWSLDAVHEATFRSSYDEFWGRRFGFDDLANVDLRWLGLLFIILAFGVLLDTPPRLTLDVQREREEASLRFYWAARRAIVIAPSFYGESTDIVRAGLLVTRYLLHTRRVSESWLTIGFASRMGQAQGMHVDGERWRMSRKGTEQRRRLWSHIYAIDRMISLALGRPYAINDEFCLTHEAENVWLDDLEDEEAARVVPQPLNLPTPSVLSFLLYRLAKVIGKIQEKCFGLERASYEAVLQLDADLVMWSEQLPPYFSLENPDTAGDEALPFLPWHRLYLHTSFHFARIILHRPFLLRESITDRFRSSHEACMSSALADLKIRLRTMNSTTADNLRWAFGAHNLFNSAMILGIIAVKNPHSSQAGAILEDLEAYCENLHQDPWLNEFGMAELKVIELCIAKARDSRCTSMSVYTSGSPAEPLNTRTNTVDGSARIRPPDLESPAMSSDMSSIYWPTVWEDNQFSFPGAADFSTWEQMISDIAEDSYIGQ</sequence>
<protein>
    <recommendedName>
        <fullName evidence="5">Zn(2)-C6 fungal-type domain-containing protein</fullName>
    </recommendedName>
</protein>
<dbReference type="EMBL" id="QLNT01000007">
    <property type="protein sequence ID" value="KAF3072853.1"/>
    <property type="molecule type" value="Genomic_DNA"/>
</dbReference>